<accession>A0A0R1YSC6</accession>
<dbReference type="CDD" id="cd08172">
    <property type="entry name" value="GlyDH-like"/>
    <property type="match status" value="1"/>
</dbReference>
<comment type="cofactor">
    <cofactor evidence="3">
        <name>Zn(2+)</name>
        <dbReference type="ChEBI" id="CHEBI:29105"/>
    </cofactor>
    <text evidence="3">Binds 1 zinc ion per subunit.</text>
</comment>
<dbReference type="GO" id="GO:0016614">
    <property type="term" value="F:oxidoreductase activity, acting on CH-OH group of donors"/>
    <property type="evidence" value="ECO:0007669"/>
    <property type="project" value="InterPro"/>
</dbReference>
<feature type="binding site" evidence="3">
    <location>
        <position position="267"/>
    </location>
    <ligand>
        <name>glycerol</name>
        <dbReference type="ChEBI" id="CHEBI:17754"/>
    </ligand>
</feature>
<evidence type="ECO:0000256" key="4">
    <source>
        <dbReference type="PIRSR" id="PIRSR000112-3"/>
    </source>
</evidence>
<feature type="binding site" evidence="4">
    <location>
        <begin position="125"/>
        <end position="128"/>
    </location>
    <ligand>
        <name>NAD(+)</name>
        <dbReference type="ChEBI" id="CHEBI:57540"/>
    </ligand>
</feature>
<feature type="binding site" evidence="4">
    <location>
        <begin position="103"/>
        <end position="107"/>
    </location>
    <ligand>
        <name>NAD(+)</name>
        <dbReference type="ChEBI" id="CHEBI:57540"/>
    </ligand>
</feature>
<organism evidence="6 7">
    <name type="scientific">Lentilactobacillus parafarraginis DSM 18390 = JCM 14109</name>
    <dbReference type="NCBI Taxonomy" id="1423786"/>
    <lineage>
        <taxon>Bacteria</taxon>
        <taxon>Bacillati</taxon>
        <taxon>Bacillota</taxon>
        <taxon>Bacilli</taxon>
        <taxon>Lactobacillales</taxon>
        <taxon>Lactobacillaceae</taxon>
        <taxon>Lentilactobacillus</taxon>
    </lineage>
</organism>
<feature type="binding site" evidence="4">
    <location>
        <position position="134"/>
    </location>
    <ligand>
        <name>NAD(+)</name>
        <dbReference type="ChEBI" id="CHEBI:57540"/>
    </ligand>
</feature>
<dbReference type="InterPro" id="IPR001670">
    <property type="entry name" value="ADH_Fe/GldA"/>
</dbReference>
<name>A0A0R1YSC6_9LACO</name>
<keyword evidence="2" id="KW-0560">Oxidoreductase</keyword>
<dbReference type="PANTHER" id="PTHR43616:SF3">
    <property type="entry name" value="HYDROXYCARBOXYLATE DEHYDROGENASE A"/>
    <property type="match status" value="1"/>
</dbReference>
<evidence type="ECO:0000259" key="5">
    <source>
        <dbReference type="Pfam" id="PF00465"/>
    </source>
</evidence>
<feature type="binding site" evidence="4">
    <location>
        <position position="136"/>
    </location>
    <ligand>
        <name>NAD(+)</name>
        <dbReference type="ChEBI" id="CHEBI:57540"/>
    </ligand>
</feature>
<feature type="binding site" evidence="3">
    <location>
        <position position="180"/>
    </location>
    <ligand>
        <name>glycerol</name>
        <dbReference type="ChEBI" id="CHEBI:17754"/>
    </ligand>
</feature>
<keyword evidence="3" id="KW-0862">Zinc</keyword>
<sequence>MDFTYFGGIYMMISRIGPQEYLSGDKAYDYLPQYIKSNDYTRVLFLHGTKSLNAAKPYLPQWAPEVDVDDVLFNGECSPDEIARIRGIIRDHDIQLVIGLGGGKCIDTAKSAAHYEHRPFAAIPTLASNCAPWSCLSVRYKENGEHIDHEVYDNANALLMINPKVIMNSPIDYFVAGIGDTLAKFYESELIFKDLLSKKPLNVALTISKQMSENCREVLLNQSVAALNDMKAGKITSEWMNVVETIIVTAGTVGGWGDEYSRSTGAHSVHDALTTFDETKPLLHGERVAYGNLVQLSLEQHYDALQTLLKLYGTLKLPRSLKELGFKNPDDQLVHAIAAETVTPEKAIHLLPFKVTEPDVAEAISNLEKITDKYLARMSA</sequence>
<dbReference type="EMBL" id="AZFZ01000006">
    <property type="protein sequence ID" value="KRM45042.1"/>
    <property type="molecule type" value="Genomic_DNA"/>
</dbReference>
<feature type="binding site" evidence="3">
    <location>
        <position position="284"/>
    </location>
    <ligand>
        <name>glycerol</name>
        <dbReference type="ChEBI" id="CHEBI:17754"/>
    </ligand>
</feature>
<evidence type="ECO:0000256" key="1">
    <source>
        <dbReference type="ARBA" id="ARBA00022723"/>
    </source>
</evidence>
<protein>
    <submittedName>
        <fullName evidence="6">3-dehydroquinate synthase</fullName>
    </submittedName>
</protein>
<evidence type="ECO:0000256" key="2">
    <source>
        <dbReference type="ARBA" id="ARBA00023002"/>
    </source>
</evidence>
<keyword evidence="1 3" id="KW-0479">Metal-binding</keyword>
<dbReference type="Gene3D" id="1.20.1090.10">
    <property type="entry name" value="Dehydroquinate synthase-like - alpha domain"/>
    <property type="match status" value="1"/>
</dbReference>
<dbReference type="Proteomes" id="UP000051010">
    <property type="component" value="Unassembled WGS sequence"/>
</dbReference>
<dbReference type="PANTHER" id="PTHR43616">
    <property type="entry name" value="GLYCEROL DEHYDROGENASE"/>
    <property type="match status" value="1"/>
</dbReference>
<evidence type="ECO:0000313" key="6">
    <source>
        <dbReference type="EMBL" id="KRM45042.1"/>
    </source>
</evidence>
<feature type="domain" description="Alcohol dehydrogenase iron-type/glycerol dehydrogenase GldA" evidence="5">
    <location>
        <begin position="18"/>
        <end position="147"/>
    </location>
</feature>
<keyword evidence="4" id="KW-0520">NAD</keyword>
<dbReference type="PIRSF" id="PIRSF000112">
    <property type="entry name" value="Glycerol_dehydrogenase"/>
    <property type="match status" value="1"/>
</dbReference>
<gene>
    <name evidence="6" type="ORF">FD47_GL002360</name>
</gene>
<evidence type="ECO:0000256" key="3">
    <source>
        <dbReference type="PIRSR" id="PIRSR000112-1"/>
    </source>
</evidence>
<dbReference type="GO" id="GO:0046872">
    <property type="term" value="F:metal ion binding"/>
    <property type="evidence" value="ECO:0007669"/>
    <property type="project" value="UniProtKB-KW"/>
</dbReference>
<proteinExistence type="predicted"/>
<dbReference type="InterPro" id="IPR016205">
    <property type="entry name" value="Glycerol_DH"/>
</dbReference>
<dbReference type="AlphaFoldDB" id="A0A0R1YSC6"/>
<feature type="binding site" evidence="4">
    <location>
        <position position="140"/>
    </location>
    <ligand>
        <name>NAD(+)</name>
        <dbReference type="ChEBI" id="CHEBI:57540"/>
    </ligand>
</feature>
<dbReference type="SUPFAM" id="SSF56796">
    <property type="entry name" value="Dehydroquinate synthase-like"/>
    <property type="match status" value="1"/>
</dbReference>
<dbReference type="PATRIC" id="fig|1423786.4.peg.2478"/>
<reference evidence="6 7" key="1">
    <citation type="journal article" date="2015" name="Genome Announc.">
        <title>Expanding the biotechnology potential of lactobacilli through comparative genomics of 213 strains and associated genera.</title>
        <authorList>
            <person name="Sun Z."/>
            <person name="Harris H.M."/>
            <person name="McCann A."/>
            <person name="Guo C."/>
            <person name="Argimon S."/>
            <person name="Zhang W."/>
            <person name="Yang X."/>
            <person name="Jeffery I.B."/>
            <person name="Cooney J.C."/>
            <person name="Kagawa T.F."/>
            <person name="Liu W."/>
            <person name="Song Y."/>
            <person name="Salvetti E."/>
            <person name="Wrobel A."/>
            <person name="Rasinkangas P."/>
            <person name="Parkhill J."/>
            <person name="Rea M.C."/>
            <person name="O'Sullivan O."/>
            <person name="Ritari J."/>
            <person name="Douillard F.P."/>
            <person name="Paul Ross R."/>
            <person name="Yang R."/>
            <person name="Briner A.E."/>
            <person name="Felis G.E."/>
            <person name="de Vos W.M."/>
            <person name="Barrangou R."/>
            <person name="Klaenhammer T.R."/>
            <person name="Caufield P.W."/>
            <person name="Cui Y."/>
            <person name="Zhang H."/>
            <person name="O'Toole P.W."/>
        </authorList>
    </citation>
    <scope>NUCLEOTIDE SEQUENCE [LARGE SCALE GENOMIC DNA]</scope>
    <source>
        <strain evidence="6 7">DSM 18390</strain>
    </source>
</reference>
<dbReference type="Gene3D" id="3.40.50.1970">
    <property type="match status" value="1"/>
</dbReference>
<evidence type="ECO:0000313" key="7">
    <source>
        <dbReference type="Proteomes" id="UP000051010"/>
    </source>
</evidence>
<comment type="caution">
    <text evidence="6">The sequence shown here is derived from an EMBL/GenBank/DDBJ whole genome shotgun (WGS) entry which is preliminary data.</text>
</comment>
<dbReference type="Pfam" id="PF00465">
    <property type="entry name" value="Fe-ADH"/>
    <property type="match status" value="1"/>
</dbReference>